<gene>
    <name evidence="3" type="ORF">E2K98_22155</name>
    <name evidence="2" type="ORF">RCG21_23545</name>
</gene>
<evidence type="ECO:0000313" key="2">
    <source>
        <dbReference type="EMBL" id="MDQ6599273.1"/>
    </source>
</evidence>
<dbReference type="InterPro" id="IPR029068">
    <property type="entry name" value="Glyas_Bleomycin-R_OHBP_Dase"/>
</dbReference>
<organism evidence="3 4">
    <name type="scientific">Bacillus salipaludis</name>
    <dbReference type="NCBI Taxonomy" id="2547811"/>
    <lineage>
        <taxon>Bacteria</taxon>
        <taxon>Bacillati</taxon>
        <taxon>Bacillota</taxon>
        <taxon>Bacilli</taxon>
        <taxon>Bacillales</taxon>
        <taxon>Bacillaceae</taxon>
        <taxon>Bacillus</taxon>
    </lineage>
</organism>
<dbReference type="EMBL" id="JAVGVR010000001">
    <property type="protein sequence ID" value="MDQ6599273.1"/>
    <property type="molecule type" value="Genomic_DNA"/>
</dbReference>
<dbReference type="RefSeq" id="WP_133338030.1">
    <property type="nucleotide sequence ID" value="NZ_JAVGVR010000001.1"/>
</dbReference>
<name>A0A4R5VLJ7_9BACI</name>
<protein>
    <submittedName>
        <fullName evidence="3">VOC family protein</fullName>
    </submittedName>
</protein>
<evidence type="ECO:0000259" key="1">
    <source>
        <dbReference type="Pfam" id="PF13468"/>
    </source>
</evidence>
<dbReference type="EMBL" id="SMYO01000011">
    <property type="protein sequence ID" value="TDK58913.1"/>
    <property type="molecule type" value="Genomic_DNA"/>
</dbReference>
<dbReference type="Proteomes" id="UP001178888">
    <property type="component" value="Unassembled WGS sequence"/>
</dbReference>
<feature type="domain" description="Glyoxalase-like" evidence="1">
    <location>
        <begin position="7"/>
        <end position="195"/>
    </location>
</feature>
<dbReference type="InterPro" id="IPR025870">
    <property type="entry name" value="Glyoxalase-like_dom"/>
</dbReference>
<evidence type="ECO:0000313" key="3">
    <source>
        <dbReference type="EMBL" id="TDK58913.1"/>
    </source>
</evidence>
<reference evidence="3 4" key="1">
    <citation type="submission" date="2019-03" db="EMBL/GenBank/DDBJ databases">
        <title>Bacillus niacini sp. nov. a Nicotinate-Metabolizing Mesophile Isolated from Soil.</title>
        <authorList>
            <person name="Zhang G."/>
        </authorList>
    </citation>
    <scope>NUCLEOTIDE SEQUENCE [LARGE SCALE GENOMIC DNA]</scope>
    <source>
        <strain evidence="3 4">WN066</strain>
    </source>
</reference>
<accession>A0A4R5VLJ7</accession>
<dbReference type="AlphaFoldDB" id="A0A4R5VLJ7"/>
<dbReference type="PANTHER" id="PTHR40265">
    <property type="entry name" value="BLL2707 PROTEIN"/>
    <property type="match status" value="1"/>
</dbReference>
<comment type="caution">
    <text evidence="3">The sequence shown here is derived from an EMBL/GenBank/DDBJ whole genome shotgun (WGS) entry which is preliminary data.</text>
</comment>
<dbReference type="PANTHER" id="PTHR40265:SF1">
    <property type="entry name" value="GLYOXALASE-LIKE DOMAIN-CONTAINING PROTEIN"/>
    <property type="match status" value="1"/>
</dbReference>
<evidence type="ECO:0000313" key="4">
    <source>
        <dbReference type="Proteomes" id="UP000295132"/>
    </source>
</evidence>
<reference evidence="2" key="2">
    <citation type="submission" date="2023-08" db="EMBL/GenBank/DDBJ databases">
        <title>Nitrogen cycling bacteria in agricultural field soils.</title>
        <authorList>
            <person name="Jang J."/>
        </authorList>
    </citation>
    <scope>NUCLEOTIDE SEQUENCE</scope>
    <source>
        <strain evidence="2">PS3-36</strain>
    </source>
</reference>
<sequence length="256" mass="29480">MIELLQLDHIVHFINRNPDEAVLEWEKYGLKAIRGGSHINWGTYNSLLYFGLSYIEYLAVENPEVANQSEIPLISQLLNDSKQFEGFGQICFRTSHIVRLKEDLKTKGYHPTEIFEGKRLRDDGVEISWKMLFIQQDGPLPYPFFIQWNQSDQERLEDLKRSGMLPSRQENQSVKSISFVVSNVAQVVADWAQLLGVPIESKNIIKVGRTDLVFHDKKNSEILTNIHKLKGDRPFQVEIDSPIAREPIIVFGDSLK</sequence>
<evidence type="ECO:0000313" key="5">
    <source>
        <dbReference type="Proteomes" id="UP001178888"/>
    </source>
</evidence>
<keyword evidence="5" id="KW-1185">Reference proteome</keyword>
<proteinExistence type="predicted"/>
<dbReference type="SUPFAM" id="SSF54593">
    <property type="entry name" value="Glyoxalase/Bleomycin resistance protein/Dihydroxybiphenyl dioxygenase"/>
    <property type="match status" value="1"/>
</dbReference>
<dbReference type="Gene3D" id="3.10.180.10">
    <property type="entry name" value="2,3-Dihydroxybiphenyl 1,2-Dioxygenase, domain 1"/>
    <property type="match status" value="1"/>
</dbReference>
<dbReference type="Pfam" id="PF13468">
    <property type="entry name" value="Glyoxalase_3"/>
    <property type="match status" value="1"/>
</dbReference>
<dbReference type="Proteomes" id="UP000295132">
    <property type="component" value="Unassembled WGS sequence"/>
</dbReference>